<evidence type="ECO:0000313" key="1">
    <source>
        <dbReference type="EMBL" id="TFK26322.1"/>
    </source>
</evidence>
<sequence length="405" mass="45102">MHHGIGDLMLSTSVADQDEEYFFHSVELLFSSFNQHVESTLPHSLPFASPPPPPPSPFSSASASSPYPYPFFAYPSQNQASPWRNPTKWREVVDPTLYQQHFLAPFLTTFERGFDLQMLGMWSAARSGTLDELSASVGEANWTLSALTGPAPTAYISVAHISCNVQLDFLDEVACGLMEEMCVGQYGRMVDYLWKGLFRLERLAGTRARASRSLEGVLGNLDLDSERLRWCAFFDRCALGRCEALNRIYAFVGRAVSDRDPHATSKRFSSPRDKFGAHVRRVARADVAGLVAVRQNSGPGVLGAGDLKIYLDVLLGVYRRFGPRLERMVELDVVFKPALDDAFGDVVNENEFLRTWSTTPSEILLKRLNGLLKQAPLAGLGAELDDLVRFFLFRSHTALVEIDDV</sequence>
<accession>A0A5C3L027</accession>
<protein>
    <submittedName>
        <fullName evidence="1">Uncharacterized protein</fullName>
    </submittedName>
</protein>
<dbReference type="EMBL" id="ML210176">
    <property type="protein sequence ID" value="TFK26322.1"/>
    <property type="molecule type" value="Genomic_DNA"/>
</dbReference>
<dbReference type="AlphaFoldDB" id="A0A5C3L027"/>
<proteinExistence type="predicted"/>
<organism evidence="1 2">
    <name type="scientific">Coprinopsis marcescibilis</name>
    <name type="common">Agaric fungus</name>
    <name type="synonym">Psathyrella marcescibilis</name>
    <dbReference type="NCBI Taxonomy" id="230819"/>
    <lineage>
        <taxon>Eukaryota</taxon>
        <taxon>Fungi</taxon>
        <taxon>Dikarya</taxon>
        <taxon>Basidiomycota</taxon>
        <taxon>Agaricomycotina</taxon>
        <taxon>Agaricomycetes</taxon>
        <taxon>Agaricomycetidae</taxon>
        <taxon>Agaricales</taxon>
        <taxon>Agaricineae</taxon>
        <taxon>Psathyrellaceae</taxon>
        <taxon>Coprinopsis</taxon>
    </lineage>
</organism>
<name>A0A5C3L027_COPMA</name>
<reference evidence="1 2" key="1">
    <citation type="journal article" date="2019" name="Nat. Ecol. Evol.">
        <title>Megaphylogeny resolves global patterns of mushroom evolution.</title>
        <authorList>
            <person name="Varga T."/>
            <person name="Krizsan K."/>
            <person name="Foldi C."/>
            <person name="Dima B."/>
            <person name="Sanchez-Garcia M."/>
            <person name="Sanchez-Ramirez S."/>
            <person name="Szollosi G.J."/>
            <person name="Szarkandi J.G."/>
            <person name="Papp V."/>
            <person name="Albert L."/>
            <person name="Andreopoulos W."/>
            <person name="Angelini C."/>
            <person name="Antonin V."/>
            <person name="Barry K.W."/>
            <person name="Bougher N.L."/>
            <person name="Buchanan P."/>
            <person name="Buyck B."/>
            <person name="Bense V."/>
            <person name="Catcheside P."/>
            <person name="Chovatia M."/>
            <person name="Cooper J."/>
            <person name="Damon W."/>
            <person name="Desjardin D."/>
            <person name="Finy P."/>
            <person name="Geml J."/>
            <person name="Haridas S."/>
            <person name="Hughes K."/>
            <person name="Justo A."/>
            <person name="Karasinski D."/>
            <person name="Kautmanova I."/>
            <person name="Kiss B."/>
            <person name="Kocsube S."/>
            <person name="Kotiranta H."/>
            <person name="LaButti K.M."/>
            <person name="Lechner B.E."/>
            <person name="Liimatainen K."/>
            <person name="Lipzen A."/>
            <person name="Lukacs Z."/>
            <person name="Mihaltcheva S."/>
            <person name="Morgado L.N."/>
            <person name="Niskanen T."/>
            <person name="Noordeloos M.E."/>
            <person name="Ohm R.A."/>
            <person name="Ortiz-Santana B."/>
            <person name="Ovrebo C."/>
            <person name="Racz N."/>
            <person name="Riley R."/>
            <person name="Savchenko A."/>
            <person name="Shiryaev A."/>
            <person name="Soop K."/>
            <person name="Spirin V."/>
            <person name="Szebenyi C."/>
            <person name="Tomsovsky M."/>
            <person name="Tulloss R.E."/>
            <person name="Uehling J."/>
            <person name="Grigoriev I.V."/>
            <person name="Vagvolgyi C."/>
            <person name="Papp T."/>
            <person name="Martin F.M."/>
            <person name="Miettinen O."/>
            <person name="Hibbett D.S."/>
            <person name="Nagy L.G."/>
        </authorList>
    </citation>
    <scope>NUCLEOTIDE SEQUENCE [LARGE SCALE GENOMIC DNA]</scope>
    <source>
        <strain evidence="1 2">CBS 121175</strain>
    </source>
</reference>
<gene>
    <name evidence="1" type="ORF">FA15DRAFT_299827</name>
</gene>
<evidence type="ECO:0000313" key="2">
    <source>
        <dbReference type="Proteomes" id="UP000307440"/>
    </source>
</evidence>
<keyword evidence="2" id="KW-1185">Reference proteome</keyword>
<dbReference type="Proteomes" id="UP000307440">
    <property type="component" value="Unassembled WGS sequence"/>
</dbReference>